<dbReference type="OrthoDB" id="10262814at2759"/>
<dbReference type="PANTHER" id="PTHR12749">
    <property type="entry name" value="EXCISION REPAIR CROSS-COMPLEMENTING 1 ERCC1"/>
    <property type="match status" value="1"/>
</dbReference>
<comment type="subcellular location">
    <subcellularLocation>
        <location evidence="1">Nucleus</location>
    </subcellularLocation>
</comment>
<dbReference type="InterPro" id="IPR011335">
    <property type="entry name" value="Restrct_endonuc-II-like"/>
</dbReference>
<keyword evidence="5" id="KW-0234">DNA repair</keyword>
<comment type="similarity">
    <text evidence="2">Belongs to the ERCC1/RAD10/SWI10 family.</text>
</comment>
<dbReference type="NCBIfam" id="TIGR00597">
    <property type="entry name" value="rad10"/>
    <property type="match status" value="1"/>
</dbReference>
<organism evidence="8 10">
    <name type="scientific">Encephalitozoon hellem</name>
    <name type="common">Microsporidian parasite</name>
    <dbReference type="NCBI Taxonomy" id="27973"/>
    <lineage>
        <taxon>Eukaryota</taxon>
        <taxon>Fungi</taxon>
        <taxon>Fungi incertae sedis</taxon>
        <taxon>Microsporidia</taxon>
        <taxon>Unikaryonidae</taxon>
        <taxon>Encephalitozoon</taxon>
    </lineage>
</organism>
<dbReference type="CDD" id="cd22325">
    <property type="entry name" value="ERCC1_C-like"/>
    <property type="match status" value="1"/>
</dbReference>
<dbReference type="EMBL" id="CP075156">
    <property type="protein sequence ID" value="UTX44214.1"/>
    <property type="molecule type" value="Genomic_DNA"/>
</dbReference>
<dbReference type="EMBL" id="CP119071">
    <property type="protein sequence ID" value="WEL39705.1"/>
    <property type="molecule type" value="Genomic_DNA"/>
</dbReference>
<dbReference type="GO" id="GO:0003684">
    <property type="term" value="F:damaged DNA binding"/>
    <property type="evidence" value="ECO:0007669"/>
    <property type="project" value="InterPro"/>
</dbReference>
<evidence type="ECO:0000256" key="2">
    <source>
        <dbReference type="ARBA" id="ARBA00008283"/>
    </source>
</evidence>
<sequence>MIKVSPLQKGNGVLDYLSNATWHYDNSITPDYEVNGSAALLFLSLRFHCCKPEYIYKRINKLKPYKVRILLVHVDVPNHSKMIRELFDTVSLTMVLGFSVEECSRYIQGFDAAGKRSIDVIRRGSRDEEGFLCAFPKVNKSDVQQILKDCGTLRRFFGRSPEEMERIQGLGKGKAEEITKYLNMQFE</sequence>
<evidence type="ECO:0000256" key="5">
    <source>
        <dbReference type="ARBA" id="ARBA00023204"/>
    </source>
</evidence>
<dbReference type="SUPFAM" id="SSF52980">
    <property type="entry name" value="Restriction endonuclease-like"/>
    <property type="match status" value="1"/>
</dbReference>
<accession>A0A9Q9F8Z1</accession>
<keyword evidence="11" id="KW-1185">Reference proteome</keyword>
<evidence type="ECO:0000313" key="10">
    <source>
        <dbReference type="Proteomes" id="UP001059546"/>
    </source>
</evidence>
<keyword evidence="6" id="KW-0539">Nucleus</keyword>
<dbReference type="GO" id="GO:0006312">
    <property type="term" value="P:mitotic recombination"/>
    <property type="evidence" value="ECO:0007669"/>
    <property type="project" value="TreeGrafter"/>
</dbReference>
<dbReference type="Proteomes" id="UP001059546">
    <property type="component" value="Chromosome X"/>
</dbReference>
<dbReference type="GO" id="GO:0000110">
    <property type="term" value="C:nucleotide-excision repair factor 1 complex"/>
    <property type="evidence" value="ECO:0007669"/>
    <property type="project" value="TreeGrafter"/>
</dbReference>
<evidence type="ECO:0000256" key="6">
    <source>
        <dbReference type="ARBA" id="ARBA00023242"/>
    </source>
</evidence>
<feature type="domain" description="ERCC1-like central" evidence="7">
    <location>
        <begin position="1"/>
        <end position="110"/>
    </location>
</feature>
<evidence type="ECO:0000256" key="3">
    <source>
        <dbReference type="ARBA" id="ARBA00022763"/>
    </source>
</evidence>
<dbReference type="AlphaFoldDB" id="A0A9Q9F8Z1"/>
<dbReference type="Gene3D" id="3.40.50.10130">
    <property type="match status" value="1"/>
</dbReference>
<dbReference type="Gene3D" id="1.10.150.20">
    <property type="entry name" value="5' to 3' exonuclease, C-terminal subdomain"/>
    <property type="match status" value="1"/>
</dbReference>
<dbReference type="Pfam" id="PF03834">
    <property type="entry name" value="Rad10"/>
    <property type="match status" value="1"/>
</dbReference>
<protein>
    <submittedName>
        <fullName evidence="8">DNA repair protein Rad10</fullName>
    </submittedName>
</protein>
<reference evidence="9 11" key="2">
    <citation type="submission" date="2023-02" db="EMBL/GenBank/DDBJ databases">
        <title>Encephalitozoon hellem ATCC 50451 complete genome.</title>
        <authorList>
            <person name="Mascarenhas dos Santos A.C."/>
            <person name="Julian A.T."/>
            <person name="Pombert J.-F."/>
        </authorList>
    </citation>
    <scope>NUCLEOTIDE SEQUENCE [LARGE SCALE GENOMIC DNA]</scope>
    <source>
        <strain evidence="9 11">ATCC 50451</strain>
    </source>
</reference>
<evidence type="ECO:0000313" key="8">
    <source>
        <dbReference type="EMBL" id="UTX44214.1"/>
    </source>
</evidence>
<reference evidence="8" key="1">
    <citation type="submission" date="2021-05" db="EMBL/GenBank/DDBJ databases">
        <title>Encephalitozoon hellem ATCC 50604 Complete Genome.</title>
        <authorList>
            <person name="Mascarenhas dos Santos A.C."/>
            <person name="Julian A.T."/>
            <person name="Pombert J.-F."/>
        </authorList>
    </citation>
    <scope>NUCLEOTIDE SEQUENCE</scope>
    <source>
        <strain evidence="8">ATCC 50604</strain>
    </source>
</reference>
<evidence type="ECO:0000259" key="7">
    <source>
        <dbReference type="Pfam" id="PF03834"/>
    </source>
</evidence>
<keyword evidence="3" id="KW-0227">DNA damage</keyword>
<dbReference type="PANTHER" id="PTHR12749:SF0">
    <property type="entry name" value="DNA EXCISION REPAIR PROTEIN ERCC-1"/>
    <property type="match status" value="1"/>
</dbReference>
<name>A0A9Q9F8Z1_ENCHE</name>
<evidence type="ECO:0000256" key="4">
    <source>
        <dbReference type="ARBA" id="ARBA00023125"/>
    </source>
</evidence>
<dbReference type="GO" id="GO:0070522">
    <property type="term" value="C:ERCC4-ERCC1 complex"/>
    <property type="evidence" value="ECO:0007669"/>
    <property type="project" value="TreeGrafter"/>
</dbReference>
<dbReference type="GO" id="GO:0070914">
    <property type="term" value="P:UV-damage excision repair"/>
    <property type="evidence" value="ECO:0007669"/>
    <property type="project" value="TreeGrafter"/>
</dbReference>
<dbReference type="GO" id="GO:0006302">
    <property type="term" value="P:double-strand break repair"/>
    <property type="evidence" value="ECO:0007669"/>
    <property type="project" value="UniProtKB-ARBA"/>
</dbReference>
<dbReference type="Proteomes" id="UP001217963">
    <property type="component" value="Chromosome X"/>
</dbReference>
<proteinExistence type="inferred from homology"/>
<keyword evidence="4" id="KW-0238">DNA-binding</keyword>
<dbReference type="InterPro" id="IPR047260">
    <property type="entry name" value="ERCC1-like_central_dom"/>
</dbReference>
<dbReference type="InterPro" id="IPR010994">
    <property type="entry name" value="RuvA_2-like"/>
</dbReference>
<evidence type="ECO:0000313" key="11">
    <source>
        <dbReference type="Proteomes" id="UP001217963"/>
    </source>
</evidence>
<gene>
    <name evidence="8" type="ORF">GPU96_10g20060</name>
    <name evidence="9" type="ORF">PFJ87_10g01540</name>
</gene>
<dbReference type="GO" id="GO:0003697">
    <property type="term" value="F:single-stranded DNA binding"/>
    <property type="evidence" value="ECO:0007669"/>
    <property type="project" value="TreeGrafter"/>
</dbReference>
<evidence type="ECO:0000256" key="1">
    <source>
        <dbReference type="ARBA" id="ARBA00004123"/>
    </source>
</evidence>
<dbReference type="InterPro" id="IPR004579">
    <property type="entry name" value="ERCC1/RAD10/SWI10"/>
</dbReference>
<evidence type="ECO:0000313" key="9">
    <source>
        <dbReference type="EMBL" id="WEL39705.1"/>
    </source>
</evidence>
<dbReference type="SUPFAM" id="SSF47781">
    <property type="entry name" value="RuvA domain 2-like"/>
    <property type="match status" value="1"/>
</dbReference>